<reference evidence="2" key="1">
    <citation type="submission" date="2022-11" db="UniProtKB">
        <authorList>
            <consortium name="WormBaseParasite"/>
        </authorList>
    </citation>
    <scope>IDENTIFICATION</scope>
</reference>
<proteinExistence type="predicted"/>
<keyword evidence="1" id="KW-1185">Reference proteome</keyword>
<accession>A0A915IYL4</accession>
<protein>
    <submittedName>
        <fullName evidence="2">Uncharacterized protein</fullName>
    </submittedName>
</protein>
<dbReference type="InterPro" id="IPR012444">
    <property type="entry name" value="DUF1647"/>
</dbReference>
<organism evidence="1 2">
    <name type="scientific">Romanomermis culicivorax</name>
    <name type="common">Nematode worm</name>
    <dbReference type="NCBI Taxonomy" id="13658"/>
    <lineage>
        <taxon>Eukaryota</taxon>
        <taxon>Metazoa</taxon>
        <taxon>Ecdysozoa</taxon>
        <taxon>Nematoda</taxon>
        <taxon>Enoplea</taxon>
        <taxon>Dorylaimia</taxon>
        <taxon>Mermithida</taxon>
        <taxon>Mermithoidea</taxon>
        <taxon>Mermithidae</taxon>
        <taxon>Romanomermis</taxon>
    </lineage>
</organism>
<dbReference type="WBParaSite" id="nRc.2.0.1.t19301-RA">
    <property type="protein sequence ID" value="nRc.2.0.1.t19301-RA"/>
    <property type="gene ID" value="nRc.2.0.1.g19301"/>
</dbReference>
<name>A0A915IYL4_ROMCU</name>
<sequence>MYWVADFKAVGTIHQKKHLLISVTTGHSSGVVTWMITSHKREVDYAEARAYLHGSHYQEESPAGLDIGLRYRISKSKIFKSETTNIFVNHYAPKSQLSRDNHSKNECLCYSSETKTWHNFCYHPPYDHSIRGKRFNCRFISYLHRLNLLNFNNETFLGPEKFKSPNCK</sequence>
<dbReference type="Proteomes" id="UP000887565">
    <property type="component" value="Unplaced"/>
</dbReference>
<evidence type="ECO:0000313" key="2">
    <source>
        <dbReference type="WBParaSite" id="nRc.2.0.1.t19301-RA"/>
    </source>
</evidence>
<dbReference type="Pfam" id="PF07801">
    <property type="entry name" value="DUF1647"/>
    <property type="match status" value="1"/>
</dbReference>
<dbReference type="AlphaFoldDB" id="A0A915IYL4"/>
<evidence type="ECO:0000313" key="1">
    <source>
        <dbReference type="Proteomes" id="UP000887565"/>
    </source>
</evidence>